<dbReference type="GO" id="GO:0008360">
    <property type="term" value="P:regulation of cell shape"/>
    <property type="evidence" value="ECO:0007669"/>
    <property type="project" value="UniProtKB-KW"/>
</dbReference>
<comment type="caution">
    <text evidence="11">The sequence shown here is derived from an EMBL/GenBank/DDBJ whole genome shotgun (WGS) entry which is preliminary data.</text>
</comment>
<dbReference type="HAMAP" id="MF_00639">
    <property type="entry name" value="MurD"/>
    <property type="match status" value="1"/>
</dbReference>
<keyword evidence="3 7" id="KW-0963">Cytoplasm</keyword>
<dbReference type="InterPro" id="IPR036615">
    <property type="entry name" value="Mur_ligase_C_dom_sf"/>
</dbReference>
<keyword evidence="4 7" id="KW-0436">Ligase</keyword>
<dbReference type="PANTHER" id="PTHR43692:SF1">
    <property type="entry name" value="UDP-N-ACETYLMURAMOYLALANINE--D-GLUTAMATE LIGASE"/>
    <property type="match status" value="1"/>
</dbReference>
<evidence type="ECO:0000256" key="4">
    <source>
        <dbReference type="ARBA" id="ARBA00022598"/>
    </source>
</evidence>
<keyword evidence="6 7" id="KW-0067">ATP-binding</keyword>
<accession>A0A0G0I3X6</accession>
<dbReference type="UniPathway" id="UPA00219"/>
<dbReference type="PATRIC" id="fig|1618592.3.peg.357"/>
<dbReference type="SUPFAM" id="SSF51984">
    <property type="entry name" value="MurCD N-terminal domain"/>
    <property type="match status" value="1"/>
</dbReference>
<proteinExistence type="inferred from homology"/>
<evidence type="ECO:0000313" key="12">
    <source>
        <dbReference type="Proteomes" id="UP000034366"/>
    </source>
</evidence>
<evidence type="ECO:0000313" key="11">
    <source>
        <dbReference type="EMBL" id="KKQ49247.1"/>
    </source>
</evidence>
<dbReference type="InterPro" id="IPR005762">
    <property type="entry name" value="MurD"/>
</dbReference>
<comment type="function">
    <text evidence="7 8">Cell wall formation. Catalyzes the addition of glutamate to the nucleotide precursor UDP-N-acetylmuramoyl-L-alanine (UMA).</text>
</comment>
<evidence type="ECO:0000256" key="3">
    <source>
        <dbReference type="ARBA" id="ARBA00022490"/>
    </source>
</evidence>
<keyword evidence="7 8" id="KW-0131">Cell cycle</keyword>
<comment type="subcellular location">
    <subcellularLocation>
        <location evidence="1 7 8">Cytoplasm</location>
    </subcellularLocation>
</comment>
<dbReference type="GO" id="GO:0071555">
    <property type="term" value="P:cell wall organization"/>
    <property type="evidence" value="ECO:0007669"/>
    <property type="project" value="UniProtKB-KW"/>
</dbReference>
<organism evidence="11 12">
    <name type="scientific">Candidatus Woesebacteria bacterium GW2011_GWD1_38_10</name>
    <dbReference type="NCBI Taxonomy" id="1618592"/>
    <lineage>
        <taxon>Bacteria</taxon>
        <taxon>Candidatus Woeseibacteriota</taxon>
    </lineage>
</organism>
<comment type="similarity">
    <text evidence="7">Belongs to the MurCDEF family.</text>
</comment>
<feature type="domain" description="Mur ligase C-terminal" evidence="9">
    <location>
        <begin position="336"/>
        <end position="455"/>
    </location>
</feature>
<evidence type="ECO:0000256" key="8">
    <source>
        <dbReference type="RuleBase" id="RU003664"/>
    </source>
</evidence>
<protein>
    <recommendedName>
        <fullName evidence="7 8">UDP-N-acetylmuramoylalanine--D-glutamate ligase</fullName>
        <ecNumber evidence="7 8">6.3.2.9</ecNumber>
    </recommendedName>
    <alternativeName>
        <fullName evidence="7">D-glutamic acid-adding enzyme</fullName>
    </alternativeName>
    <alternativeName>
        <fullName evidence="7">UDP-N-acetylmuramoyl-L-alanyl-D-glutamate synthetase</fullName>
    </alternativeName>
</protein>
<dbReference type="Gene3D" id="3.90.190.20">
    <property type="entry name" value="Mur ligase, C-terminal domain"/>
    <property type="match status" value="1"/>
</dbReference>
<dbReference type="Proteomes" id="UP000034366">
    <property type="component" value="Unassembled WGS sequence"/>
</dbReference>
<keyword evidence="5 7" id="KW-0547">Nucleotide-binding</keyword>
<feature type="domain" description="Mur ligase central" evidence="10">
    <location>
        <begin position="112"/>
        <end position="313"/>
    </location>
</feature>
<evidence type="ECO:0000256" key="2">
    <source>
        <dbReference type="ARBA" id="ARBA00004752"/>
    </source>
</evidence>
<keyword evidence="7 8" id="KW-0961">Cell wall biogenesis/degradation</keyword>
<dbReference type="Pfam" id="PF08245">
    <property type="entry name" value="Mur_ligase_M"/>
    <property type="match status" value="1"/>
</dbReference>
<sequence length="478" mass="53218">MNKDEKIAVLGFGVEGKDVLNYLKKHGFENITVLDKKNRNELDLKGIDASGIKFITGKDYLKNGLAGYSVIFRSPGFYRYIPEIIKAEKGGSEITSNIKYFLENYKGLSIGVTGTKGKGTTSTLIYEILRQVYPKQSRSAQDKSLKKSNREIYLTGNIGSPPLSILDSTDSNSIVILELSSFQLIDLNNSPNIAVVLNVTSDHMDWHKNQKEYVDAKKNIVRFQNKDDLKVINYDYGTSKSFADTSLSMNYFFSKEKRVQGVYVKDGKIITSIHPAGVHSVTHEVSGFEIGSVDKLLLRGKHNWENVCAAICASQLAGADINSIKKTVFSFKGLEHRLELVRVINGVTYYNDSFSTNPQTTIAAVDSFTEAITLVLGGYDKGLAFDEMVKHLCKKKNLQNIILIGNTQNKLNKLLRIYEFNSSIVKLGKSDMTEIVAKCKEVTKKGGVVLLSPACASFDMFSDYKDRGDQFKEIVAYG</sequence>
<dbReference type="PANTHER" id="PTHR43692">
    <property type="entry name" value="UDP-N-ACETYLMURAMOYLALANINE--D-GLUTAMATE LIGASE"/>
    <property type="match status" value="1"/>
</dbReference>
<dbReference type="InterPro" id="IPR004101">
    <property type="entry name" value="Mur_ligase_C"/>
</dbReference>
<feature type="binding site" evidence="7">
    <location>
        <begin position="114"/>
        <end position="120"/>
    </location>
    <ligand>
        <name>ATP</name>
        <dbReference type="ChEBI" id="CHEBI:30616"/>
    </ligand>
</feature>
<dbReference type="InterPro" id="IPR013221">
    <property type="entry name" value="Mur_ligase_cen"/>
</dbReference>
<evidence type="ECO:0000256" key="7">
    <source>
        <dbReference type="HAMAP-Rule" id="MF_00639"/>
    </source>
</evidence>
<dbReference type="EMBL" id="LBTW01000017">
    <property type="protein sequence ID" value="KKQ49247.1"/>
    <property type="molecule type" value="Genomic_DNA"/>
</dbReference>
<dbReference type="AlphaFoldDB" id="A0A0G0I3X6"/>
<reference evidence="11 12" key="1">
    <citation type="journal article" date="2015" name="Nature">
        <title>rRNA introns, odd ribosomes, and small enigmatic genomes across a large radiation of phyla.</title>
        <authorList>
            <person name="Brown C.T."/>
            <person name="Hug L.A."/>
            <person name="Thomas B.C."/>
            <person name="Sharon I."/>
            <person name="Castelle C.J."/>
            <person name="Singh A."/>
            <person name="Wilkins M.J."/>
            <person name="Williams K.H."/>
            <person name="Banfield J.F."/>
        </authorList>
    </citation>
    <scope>NUCLEOTIDE SEQUENCE [LARGE SCALE GENOMIC DNA]</scope>
</reference>
<dbReference type="Pfam" id="PF02875">
    <property type="entry name" value="Mur_ligase_C"/>
    <property type="match status" value="1"/>
</dbReference>
<keyword evidence="7 8" id="KW-0132">Cell division</keyword>
<dbReference type="InterPro" id="IPR036565">
    <property type="entry name" value="Mur-like_cat_sf"/>
</dbReference>
<dbReference type="GO" id="GO:0005524">
    <property type="term" value="F:ATP binding"/>
    <property type="evidence" value="ECO:0007669"/>
    <property type="project" value="UniProtKB-UniRule"/>
</dbReference>
<evidence type="ECO:0000256" key="5">
    <source>
        <dbReference type="ARBA" id="ARBA00022741"/>
    </source>
</evidence>
<dbReference type="SUPFAM" id="SSF53623">
    <property type="entry name" value="MurD-like peptide ligases, catalytic domain"/>
    <property type="match status" value="1"/>
</dbReference>
<evidence type="ECO:0000259" key="9">
    <source>
        <dbReference type="Pfam" id="PF02875"/>
    </source>
</evidence>
<dbReference type="GO" id="GO:0009252">
    <property type="term" value="P:peptidoglycan biosynthetic process"/>
    <property type="evidence" value="ECO:0007669"/>
    <property type="project" value="UniProtKB-UniRule"/>
</dbReference>
<dbReference type="EC" id="6.3.2.9" evidence="7 8"/>
<dbReference type="GO" id="GO:0005737">
    <property type="term" value="C:cytoplasm"/>
    <property type="evidence" value="ECO:0007669"/>
    <property type="project" value="UniProtKB-SubCell"/>
</dbReference>
<dbReference type="GO" id="GO:0008764">
    <property type="term" value="F:UDP-N-acetylmuramoylalanine-D-glutamate ligase activity"/>
    <property type="evidence" value="ECO:0007669"/>
    <property type="project" value="UniProtKB-UniRule"/>
</dbReference>
<dbReference type="Gene3D" id="3.40.1190.10">
    <property type="entry name" value="Mur-like, catalytic domain"/>
    <property type="match status" value="1"/>
</dbReference>
<dbReference type="GO" id="GO:0051301">
    <property type="term" value="P:cell division"/>
    <property type="evidence" value="ECO:0007669"/>
    <property type="project" value="UniProtKB-KW"/>
</dbReference>
<dbReference type="Gene3D" id="3.40.50.720">
    <property type="entry name" value="NAD(P)-binding Rossmann-like Domain"/>
    <property type="match status" value="1"/>
</dbReference>
<gene>
    <name evidence="7" type="primary">murD</name>
    <name evidence="11" type="ORF">US67_C0017G0009</name>
</gene>
<evidence type="ECO:0000256" key="1">
    <source>
        <dbReference type="ARBA" id="ARBA00004496"/>
    </source>
</evidence>
<name>A0A0G0I3X6_9BACT</name>
<evidence type="ECO:0000259" key="10">
    <source>
        <dbReference type="Pfam" id="PF08245"/>
    </source>
</evidence>
<keyword evidence="7 8" id="KW-0573">Peptidoglycan synthesis</keyword>
<evidence type="ECO:0000256" key="6">
    <source>
        <dbReference type="ARBA" id="ARBA00022840"/>
    </source>
</evidence>
<dbReference type="SUPFAM" id="SSF53244">
    <property type="entry name" value="MurD-like peptide ligases, peptide-binding domain"/>
    <property type="match status" value="1"/>
</dbReference>
<dbReference type="NCBIfam" id="TIGR01087">
    <property type="entry name" value="murD"/>
    <property type="match status" value="1"/>
</dbReference>
<comment type="pathway">
    <text evidence="2 7 8">Cell wall biogenesis; peptidoglycan biosynthesis.</text>
</comment>
<comment type="catalytic activity">
    <reaction evidence="7 8">
        <text>UDP-N-acetyl-alpha-D-muramoyl-L-alanine + D-glutamate + ATP = UDP-N-acetyl-alpha-D-muramoyl-L-alanyl-D-glutamate + ADP + phosphate + H(+)</text>
        <dbReference type="Rhea" id="RHEA:16429"/>
        <dbReference type="ChEBI" id="CHEBI:15378"/>
        <dbReference type="ChEBI" id="CHEBI:29986"/>
        <dbReference type="ChEBI" id="CHEBI:30616"/>
        <dbReference type="ChEBI" id="CHEBI:43474"/>
        <dbReference type="ChEBI" id="CHEBI:83898"/>
        <dbReference type="ChEBI" id="CHEBI:83900"/>
        <dbReference type="ChEBI" id="CHEBI:456216"/>
        <dbReference type="EC" id="6.3.2.9"/>
    </reaction>
</comment>
<keyword evidence="7 8" id="KW-0133">Cell shape</keyword>